<evidence type="ECO:0000313" key="20">
    <source>
        <dbReference type="EMBL" id="KHN79763.1"/>
    </source>
</evidence>
<evidence type="ECO:0000313" key="21">
    <source>
        <dbReference type="Proteomes" id="UP000031036"/>
    </source>
</evidence>
<dbReference type="Pfam" id="PF09405">
    <property type="entry name" value="Btz"/>
    <property type="match status" value="1"/>
</dbReference>
<dbReference type="GO" id="GO:0008380">
    <property type="term" value="P:RNA splicing"/>
    <property type="evidence" value="ECO:0007669"/>
    <property type="project" value="UniProtKB-KW"/>
</dbReference>
<keyword evidence="7" id="KW-0813">Transport</keyword>
<keyword evidence="17" id="KW-0966">Cell projection</keyword>
<accession>A0A0B2VE17</accession>
<evidence type="ECO:0000256" key="5">
    <source>
        <dbReference type="ARBA" id="ARBA00009548"/>
    </source>
</evidence>
<feature type="compositionally biased region" description="Basic and acidic residues" evidence="18">
    <location>
        <begin position="66"/>
        <end position="82"/>
    </location>
</feature>
<comment type="caution">
    <text evidence="20">The sequence shown here is derived from an EMBL/GenBank/DDBJ whole genome shotgun (WGS) entry which is preliminary data.</text>
</comment>
<keyword evidence="12" id="KW-0810">Translation regulation</keyword>
<evidence type="ECO:0000256" key="16">
    <source>
        <dbReference type="ARBA" id="ARBA00023242"/>
    </source>
</evidence>
<keyword evidence="15" id="KW-0508">mRNA splicing</keyword>
<evidence type="ECO:0000256" key="6">
    <source>
        <dbReference type="ARBA" id="ARBA00019964"/>
    </source>
</evidence>
<evidence type="ECO:0000256" key="1">
    <source>
        <dbReference type="ARBA" id="ARBA00004210"/>
    </source>
</evidence>
<dbReference type="EMBL" id="JPKZ01001850">
    <property type="protein sequence ID" value="KHN79763.1"/>
    <property type="molecule type" value="Genomic_DNA"/>
</dbReference>
<gene>
    <name evidence="20" type="primary">Casc3</name>
    <name evidence="20" type="ORF">Tcan_15068</name>
</gene>
<dbReference type="GO" id="GO:0006397">
    <property type="term" value="P:mRNA processing"/>
    <property type="evidence" value="ECO:0007669"/>
    <property type="project" value="UniProtKB-KW"/>
</dbReference>
<dbReference type="GO" id="GO:0051028">
    <property type="term" value="P:mRNA transport"/>
    <property type="evidence" value="ECO:0007669"/>
    <property type="project" value="UniProtKB-KW"/>
</dbReference>
<evidence type="ECO:0000256" key="10">
    <source>
        <dbReference type="ARBA" id="ARBA00022728"/>
    </source>
</evidence>
<proteinExistence type="inferred from homology"/>
<dbReference type="GO" id="GO:0003729">
    <property type="term" value="F:mRNA binding"/>
    <property type="evidence" value="ECO:0007669"/>
    <property type="project" value="InterPro"/>
</dbReference>
<evidence type="ECO:0000256" key="11">
    <source>
        <dbReference type="ARBA" id="ARBA00022816"/>
    </source>
</evidence>
<evidence type="ECO:0000256" key="3">
    <source>
        <dbReference type="ARBA" id="ARBA00004324"/>
    </source>
</evidence>
<feature type="compositionally biased region" description="Basic and acidic residues" evidence="18">
    <location>
        <begin position="39"/>
        <end position="51"/>
    </location>
</feature>
<evidence type="ECO:0000256" key="7">
    <source>
        <dbReference type="ARBA" id="ARBA00022448"/>
    </source>
</evidence>
<dbReference type="GO" id="GO:0048471">
    <property type="term" value="C:perinuclear region of cytoplasm"/>
    <property type="evidence" value="ECO:0007669"/>
    <property type="project" value="UniProtKB-SubCell"/>
</dbReference>
<dbReference type="GO" id="GO:0035145">
    <property type="term" value="C:exon-exon junction complex"/>
    <property type="evidence" value="ECO:0007669"/>
    <property type="project" value="InterPro"/>
</dbReference>
<protein>
    <recommendedName>
        <fullName evidence="6">Protein CASC3</fullName>
    </recommendedName>
</protein>
<evidence type="ECO:0000259" key="19">
    <source>
        <dbReference type="SMART" id="SM01044"/>
    </source>
</evidence>
<evidence type="ECO:0000256" key="18">
    <source>
        <dbReference type="SAM" id="MobiDB-lite"/>
    </source>
</evidence>
<dbReference type="AlphaFoldDB" id="A0A0B2VE17"/>
<feature type="compositionally biased region" description="Basic and acidic residues" evidence="18">
    <location>
        <begin position="286"/>
        <end position="341"/>
    </location>
</feature>
<keyword evidence="9" id="KW-0507">mRNA processing</keyword>
<feature type="compositionally biased region" description="Basic and acidic residues" evidence="18">
    <location>
        <begin position="106"/>
        <end position="115"/>
    </location>
</feature>
<dbReference type="Proteomes" id="UP000031036">
    <property type="component" value="Unassembled WGS sequence"/>
</dbReference>
<dbReference type="OrthoDB" id="657902at2759"/>
<evidence type="ECO:0000256" key="12">
    <source>
        <dbReference type="ARBA" id="ARBA00022845"/>
    </source>
</evidence>
<feature type="region of interest" description="Disordered" evidence="18">
    <location>
        <begin position="1"/>
        <end position="148"/>
    </location>
</feature>
<dbReference type="STRING" id="6265.A0A0B2VE17"/>
<name>A0A0B2VE17_TOXCA</name>
<dbReference type="GO" id="GO:0005681">
    <property type="term" value="C:spliceosomal complex"/>
    <property type="evidence" value="ECO:0007669"/>
    <property type="project" value="UniProtKB-KW"/>
</dbReference>
<sequence>MSQEGHRVEHERGEGSGVEESVGCGDSVTGSAGRGGMSAKRDSGNESHECDSAMSNESAGALANNGERRVLQPGRSTERSDTGSETTALASVSSESPKASGNAESTDNRTREAKVSEVLPNEVSGGGGSVLANTSTAHMKGAEGSSENIYGSQTAQYTVEKDGVVGDQRAGTGGDDSDLSLKQVQQITESVDILQQIAAQETNESGEIGDGNVSKSASSDALNNDNGHPLTERLISQQHSEAKGGLHEDAYTITDEEAVCELDDDENIDNPAYIPKSGRYYMHDSRNADEERIHEPSRSRADGKWKHDRYDERSQRPKTRRELVSKYGFDIRDQNTEEGVRMSRTHTSAASTKHDSRGRGDHRPIRDDQRGEENRSIRTAHNNTSRLPAQHNSRGTAAGPPGQYAQHMSRVVRPSSHGSINTDDVGRIDGDKTYLRDEGGRNRTGGGRGNRAVQQHPARTHVGGGGGGGGGGGKRYSTQRLASNYADQGSLSLSAIANNWHSNFQQPQQTAMHVVQPRAVQHQPALPASRATHVPPPTAMHAAPNFPLPPSDIVYFDPQQQLVRKQIPPPPRAKKRLEIVPPTHSSVDNDDTIRK</sequence>
<evidence type="ECO:0000256" key="17">
    <source>
        <dbReference type="ARBA" id="ARBA00023273"/>
    </source>
</evidence>
<feature type="compositionally biased region" description="Gly residues" evidence="18">
    <location>
        <begin position="462"/>
        <end position="474"/>
    </location>
</feature>
<feature type="compositionally biased region" description="Basic and acidic residues" evidence="18">
    <location>
        <begin position="1"/>
        <end position="14"/>
    </location>
</feature>
<evidence type="ECO:0000256" key="13">
    <source>
        <dbReference type="ARBA" id="ARBA00022884"/>
    </source>
</evidence>
<evidence type="ECO:0000256" key="9">
    <source>
        <dbReference type="ARBA" id="ARBA00022664"/>
    </source>
</evidence>
<keyword evidence="8" id="KW-0963">Cytoplasm</keyword>
<dbReference type="GO" id="GO:0000184">
    <property type="term" value="P:nuclear-transcribed mRNA catabolic process, nonsense-mediated decay"/>
    <property type="evidence" value="ECO:0007669"/>
    <property type="project" value="UniProtKB-KW"/>
</dbReference>
<keyword evidence="13" id="KW-0694">RNA-binding</keyword>
<keyword evidence="10" id="KW-0747">Spliceosome</keyword>
<dbReference type="InterPro" id="IPR028544">
    <property type="entry name" value="CASC3"/>
</dbReference>
<evidence type="ECO:0000256" key="4">
    <source>
        <dbReference type="ARBA" id="ARBA00004556"/>
    </source>
</evidence>
<dbReference type="PANTHER" id="PTHR13434:SF0">
    <property type="entry name" value="PROTEIN CASC3"/>
    <property type="match status" value="1"/>
</dbReference>
<evidence type="ECO:0000256" key="8">
    <source>
        <dbReference type="ARBA" id="ARBA00022490"/>
    </source>
</evidence>
<feature type="compositionally biased region" description="Polar residues" evidence="18">
    <location>
        <begin position="83"/>
        <end position="105"/>
    </location>
</feature>
<organism evidence="20 21">
    <name type="scientific">Toxocara canis</name>
    <name type="common">Canine roundworm</name>
    <dbReference type="NCBI Taxonomy" id="6265"/>
    <lineage>
        <taxon>Eukaryota</taxon>
        <taxon>Metazoa</taxon>
        <taxon>Ecdysozoa</taxon>
        <taxon>Nematoda</taxon>
        <taxon>Chromadorea</taxon>
        <taxon>Rhabditida</taxon>
        <taxon>Spirurina</taxon>
        <taxon>Ascaridomorpha</taxon>
        <taxon>Ascaridoidea</taxon>
        <taxon>Toxocaridae</taxon>
        <taxon>Toxocara</taxon>
    </lineage>
</organism>
<feature type="compositionally biased region" description="Basic and acidic residues" evidence="18">
    <location>
        <begin position="424"/>
        <end position="441"/>
    </location>
</feature>
<reference evidence="20 21" key="1">
    <citation type="submission" date="2014-11" db="EMBL/GenBank/DDBJ databases">
        <title>Genetic blueprint of the zoonotic pathogen Toxocara canis.</title>
        <authorList>
            <person name="Zhu X.-Q."/>
            <person name="Korhonen P.K."/>
            <person name="Cai H."/>
            <person name="Young N.D."/>
            <person name="Nejsum P."/>
            <person name="von Samson-Himmelstjerna G."/>
            <person name="Boag P.R."/>
            <person name="Tan P."/>
            <person name="Li Q."/>
            <person name="Min J."/>
            <person name="Yang Y."/>
            <person name="Wang X."/>
            <person name="Fang X."/>
            <person name="Hall R.S."/>
            <person name="Hofmann A."/>
            <person name="Sternberg P.W."/>
            <person name="Jex A.R."/>
            <person name="Gasser R.B."/>
        </authorList>
    </citation>
    <scope>NUCLEOTIDE SEQUENCE [LARGE SCALE GENOMIC DNA]</scope>
    <source>
        <strain evidence="20">PN_DK_2014</strain>
    </source>
</reference>
<feature type="compositionally biased region" description="Basic and acidic residues" evidence="18">
    <location>
        <begin position="352"/>
        <end position="376"/>
    </location>
</feature>
<evidence type="ECO:0000256" key="2">
    <source>
        <dbReference type="ARBA" id="ARBA00004279"/>
    </source>
</evidence>
<feature type="compositionally biased region" description="Polar residues" evidence="18">
    <location>
        <begin position="377"/>
        <end position="395"/>
    </location>
</feature>
<feature type="domain" description="Btz" evidence="19">
    <location>
        <begin position="237"/>
        <end position="336"/>
    </location>
</feature>
<dbReference type="GO" id="GO:0016607">
    <property type="term" value="C:nuclear speck"/>
    <property type="evidence" value="ECO:0007669"/>
    <property type="project" value="UniProtKB-SubCell"/>
</dbReference>
<dbReference type="GO" id="GO:0006417">
    <property type="term" value="P:regulation of translation"/>
    <property type="evidence" value="ECO:0007669"/>
    <property type="project" value="UniProtKB-KW"/>
</dbReference>
<dbReference type="InterPro" id="IPR018545">
    <property type="entry name" value="Btz_dom"/>
</dbReference>
<keyword evidence="11" id="KW-0509">mRNA transport</keyword>
<keyword evidence="21" id="KW-1185">Reference proteome</keyword>
<feature type="region of interest" description="Disordered" evidence="18">
    <location>
        <begin position="564"/>
        <end position="595"/>
    </location>
</feature>
<evidence type="ECO:0000256" key="15">
    <source>
        <dbReference type="ARBA" id="ARBA00023187"/>
    </source>
</evidence>
<keyword evidence="14" id="KW-0866">Nonsense-mediated mRNA decay</keyword>
<dbReference type="GO" id="GO:0010494">
    <property type="term" value="C:cytoplasmic stress granule"/>
    <property type="evidence" value="ECO:0007669"/>
    <property type="project" value="UniProtKB-SubCell"/>
</dbReference>
<dbReference type="GO" id="GO:0030425">
    <property type="term" value="C:dendrite"/>
    <property type="evidence" value="ECO:0007669"/>
    <property type="project" value="UniProtKB-SubCell"/>
</dbReference>
<feature type="compositionally biased region" description="Polar residues" evidence="18">
    <location>
        <begin position="213"/>
        <end position="226"/>
    </location>
</feature>
<feature type="region of interest" description="Disordered" evidence="18">
    <location>
        <begin position="286"/>
        <end position="477"/>
    </location>
</feature>
<keyword evidence="16" id="KW-0539">Nucleus</keyword>
<feature type="region of interest" description="Disordered" evidence="18">
    <location>
        <begin position="198"/>
        <end position="229"/>
    </location>
</feature>
<dbReference type="SMART" id="SM01044">
    <property type="entry name" value="Btz"/>
    <property type="match status" value="1"/>
</dbReference>
<dbReference type="PANTHER" id="PTHR13434">
    <property type="entry name" value="PROTEIN CASC3"/>
    <property type="match status" value="1"/>
</dbReference>
<evidence type="ECO:0000256" key="14">
    <source>
        <dbReference type="ARBA" id="ARBA00023161"/>
    </source>
</evidence>
<comment type="subcellular location">
    <subcellularLocation>
        <location evidence="2">Cell projection</location>
        <location evidence="2">Dendrite</location>
    </subcellularLocation>
    <subcellularLocation>
        <location evidence="1">Cytoplasm</location>
        <location evidence="1">Stress granule</location>
    </subcellularLocation>
    <subcellularLocation>
        <location evidence="4">Cytoplasm</location>
        <location evidence="4">Perinuclear region</location>
    </subcellularLocation>
    <subcellularLocation>
        <location evidence="3">Nucleus speckle</location>
    </subcellularLocation>
</comment>
<comment type="similarity">
    <text evidence="5">Belongs to the CASC3 family.</text>
</comment>